<dbReference type="PANTHER" id="PTHR24567">
    <property type="entry name" value="CRP FAMILY TRANSCRIPTIONAL REGULATORY PROTEIN"/>
    <property type="match status" value="1"/>
</dbReference>
<dbReference type="AlphaFoldDB" id="E3PWE1"/>
<dbReference type="KEGG" id="cst:CLOST_0630"/>
<protein>
    <submittedName>
        <fullName evidence="7">Putative Transcriptional regulatory protein</fullName>
    </submittedName>
</protein>
<dbReference type="STRING" id="1511.CLOST_0630"/>
<dbReference type="SUPFAM" id="SSF46785">
    <property type="entry name" value="Winged helix' DNA-binding domain"/>
    <property type="match status" value="1"/>
</dbReference>
<dbReference type="InterPro" id="IPR050397">
    <property type="entry name" value="Env_Response_Regulators"/>
</dbReference>
<evidence type="ECO:0000256" key="3">
    <source>
        <dbReference type="ARBA" id="ARBA00023163"/>
    </source>
</evidence>
<keyword evidence="1" id="KW-0805">Transcription regulation</keyword>
<gene>
    <name evidence="7" type="ordered locus">CLOST_0630</name>
</gene>
<keyword evidence="3" id="KW-0804">Transcription</keyword>
<dbReference type="InterPro" id="IPR018490">
    <property type="entry name" value="cNMP-bd_dom_sf"/>
</dbReference>
<evidence type="ECO:0000313" key="8">
    <source>
        <dbReference type="Proteomes" id="UP000007041"/>
    </source>
</evidence>
<reference evidence="8" key="1">
    <citation type="journal article" date="2010" name="BMC Genomics">
        <title>Clostridium sticklandii, a specialist in amino acid degradation:revisiting its metabolism through its genome sequence.</title>
        <authorList>
            <person name="Fonknechten N."/>
            <person name="Chaussonnerie S."/>
            <person name="Tricot S."/>
            <person name="Lajus A."/>
            <person name="Andreesen J.R."/>
            <person name="Perchat N."/>
            <person name="Pelletier E."/>
            <person name="Gouyvenoux M."/>
            <person name="Barbe V."/>
            <person name="Salanoubat M."/>
            <person name="Le Paslier D."/>
            <person name="Weissenbach J."/>
            <person name="Cohen G.N."/>
            <person name="Kreimeyer A."/>
        </authorList>
    </citation>
    <scope>NUCLEOTIDE SEQUENCE [LARGE SCALE GENOMIC DNA]</scope>
    <source>
        <strain evidence="8">ATCC 12662 / DSM 519 / JCM 1433 / CCUG 9281 / NCIMB 10654 / HF</strain>
    </source>
</reference>
<dbReference type="PROSITE" id="PS50943">
    <property type="entry name" value="HTH_CROC1"/>
    <property type="match status" value="1"/>
</dbReference>
<dbReference type="GO" id="GO:0005829">
    <property type="term" value="C:cytosol"/>
    <property type="evidence" value="ECO:0007669"/>
    <property type="project" value="TreeGrafter"/>
</dbReference>
<organism evidence="7 8">
    <name type="scientific">Acetoanaerobium sticklandii (strain ATCC 12662 / DSM 519 / JCM 1433 / CCUG 9281 / NCIMB 10654 / HF)</name>
    <name type="common">Clostridium sticklandii</name>
    <dbReference type="NCBI Taxonomy" id="499177"/>
    <lineage>
        <taxon>Bacteria</taxon>
        <taxon>Bacillati</taxon>
        <taxon>Bacillota</taxon>
        <taxon>Clostridia</taxon>
        <taxon>Peptostreptococcales</taxon>
        <taxon>Filifactoraceae</taxon>
        <taxon>Acetoanaerobium</taxon>
    </lineage>
</organism>
<evidence type="ECO:0000256" key="1">
    <source>
        <dbReference type="ARBA" id="ARBA00023015"/>
    </source>
</evidence>
<dbReference type="CDD" id="cd00038">
    <property type="entry name" value="CAP_ED"/>
    <property type="match status" value="1"/>
</dbReference>
<keyword evidence="2" id="KW-0238">DNA-binding</keyword>
<accession>E3PWE1</accession>
<dbReference type="InterPro" id="IPR036390">
    <property type="entry name" value="WH_DNA-bd_sf"/>
</dbReference>
<name>E3PWE1_ACESD</name>
<dbReference type="PROSITE" id="PS51063">
    <property type="entry name" value="HTH_CRP_2"/>
    <property type="match status" value="1"/>
</dbReference>
<dbReference type="PANTHER" id="PTHR24567:SF58">
    <property type="entry name" value="CYCLIC AMP-BINDING REGULATORY PROTEIN"/>
    <property type="match status" value="1"/>
</dbReference>
<dbReference type="BioCyc" id="CSTI499177:GJE9-674-MONOMER"/>
<dbReference type="Gene3D" id="2.60.120.10">
    <property type="entry name" value="Jelly Rolls"/>
    <property type="match status" value="1"/>
</dbReference>
<dbReference type="PROSITE" id="PS50042">
    <property type="entry name" value="CNMP_BINDING_3"/>
    <property type="match status" value="1"/>
</dbReference>
<dbReference type="InterPro" id="IPR001387">
    <property type="entry name" value="Cro/C1-type_HTH"/>
</dbReference>
<dbReference type="InterPro" id="IPR000595">
    <property type="entry name" value="cNMP-bd_dom"/>
</dbReference>
<dbReference type="EMBL" id="FP565809">
    <property type="protein sequence ID" value="CBH20756.1"/>
    <property type="molecule type" value="Genomic_DNA"/>
</dbReference>
<feature type="domain" description="HTH cro/C1-type" evidence="5">
    <location>
        <begin position="177"/>
        <end position="198"/>
    </location>
</feature>
<feature type="domain" description="Cyclic nucleotide-binding" evidence="4">
    <location>
        <begin position="8"/>
        <end position="140"/>
    </location>
</feature>
<dbReference type="HOGENOM" id="CLU_075053_4_1_9"/>
<dbReference type="Pfam" id="PF13545">
    <property type="entry name" value="HTH_Crp_2"/>
    <property type="match status" value="1"/>
</dbReference>
<dbReference type="InterPro" id="IPR012318">
    <property type="entry name" value="HTH_CRP"/>
</dbReference>
<evidence type="ECO:0000259" key="6">
    <source>
        <dbReference type="PROSITE" id="PS51063"/>
    </source>
</evidence>
<dbReference type="eggNOG" id="COG0664">
    <property type="taxonomic scope" value="Bacteria"/>
</dbReference>
<dbReference type="InterPro" id="IPR014710">
    <property type="entry name" value="RmlC-like_jellyroll"/>
</dbReference>
<evidence type="ECO:0000259" key="5">
    <source>
        <dbReference type="PROSITE" id="PS50943"/>
    </source>
</evidence>
<dbReference type="Proteomes" id="UP000007041">
    <property type="component" value="Chromosome"/>
</dbReference>
<feature type="domain" description="HTH crp-type" evidence="6">
    <location>
        <begin position="154"/>
        <end position="222"/>
    </location>
</feature>
<sequence>MEKIMKTIIKKLEGLSLIDTVSDKDLEYYLKSGQLKLVKYKKNSIIHFDSEQCLKVEILVSGRVVVNRIDEDGNLLNVTEFIRDDLIGGNLIFSKNPYYPMTVETHTDSELLEIDKKLLFMLLSENVNFLRIFLELISDNAMMLGDKIKHYVSKTIRQSLLSYFDYESKKQNTNIIKLNITKKALAEKIGVSRTSISRELAKMKAEALIDYSKNQIKLLYLDSK</sequence>
<proteinExistence type="predicted"/>
<evidence type="ECO:0000256" key="2">
    <source>
        <dbReference type="ARBA" id="ARBA00023125"/>
    </source>
</evidence>
<dbReference type="GO" id="GO:0003677">
    <property type="term" value="F:DNA binding"/>
    <property type="evidence" value="ECO:0007669"/>
    <property type="project" value="UniProtKB-KW"/>
</dbReference>
<keyword evidence="8" id="KW-1185">Reference proteome</keyword>
<evidence type="ECO:0000313" key="7">
    <source>
        <dbReference type="EMBL" id="CBH20756.1"/>
    </source>
</evidence>
<dbReference type="SUPFAM" id="SSF51206">
    <property type="entry name" value="cAMP-binding domain-like"/>
    <property type="match status" value="1"/>
</dbReference>
<evidence type="ECO:0000259" key="4">
    <source>
        <dbReference type="PROSITE" id="PS50042"/>
    </source>
</evidence>
<dbReference type="GO" id="GO:0003700">
    <property type="term" value="F:DNA-binding transcription factor activity"/>
    <property type="evidence" value="ECO:0007669"/>
    <property type="project" value="TreeGrafter"/>
</dbReference>
<dbReference type="Pfam" id="PF00027">
    <property type="entry name" value="cNMP_binding"/>
    <property type="match status" value="1"/>
</dbReference>